<dbReference type="Proteomes" id="UP000789901">
    <property type="component" value="Unassembled WGS sequence"/>
</dbReference>
<keyword evidence="3" id="KW-1185">Reference proteome</keyword>
<evidence type="ECO:0000313" key="2">
    <source>
        <dbReference type="EMBL" id="CAG8840680.1"/>
    </source>
</evidence>
<feature type="non-terminal residue" evidence="2">
    <location>
        <position position="1"/>
    </location>
</feature>
<evidence type="ECO:0000259" key="1">
    <source>
        <dbReference type="PROSITE" id="PS50011"/>
    </source>
</evidence>
<dbReference type="PROSITE" id="PS50011">
    <property type="entry name" value="PROTEIN_KINASE_DOM"/>
    <property type="match status" value="1"/>
</dbReference>
<sequence>GNEVIDKWLIQVNKSINIAFLGCFEFIPYKQFSNGFSKIYKATCIDGIKREWNSRKQNFRYDKILENYLEYIKSHYPFPNYKVSNYLGITQDPQTKNFMIVIEYAENGDLHKFISKKFYTLSWYEKLRILQDIAYGIERIHSKQIIHQDLHPGNILVYNNSERSYTKISDFGINILKKIRTKELDITEVTKISSVEGEPSPVKNINSKSIYASGLLTSTVYEAIRQYNETKCVIDWGIKPM</sequence>
<dbReference type="SUPFAM" id="SSF56112">
    <property type="entry name" value="Protein kinase-like (PK-like)"/>
    <property type="match status" value="1"/>
</dbReference>
<proteinExistence type="predicted"/>
<dbReference type="Gene3D" id="1.10.510.10">
    <property type="entry name" value="Transferase(Phosphotransferase) domain 1"/>
    <property type="match status" value="1"/>
</dbReference>
<reference evidence="2 3" key="1">
    <citation type="submission" date="2021-06" db="EMBL/GenBank/DDBJ databases">
        <authorList>
            <person name="Kallberg Y."/>
            <person name="Tangrot J."/>
            <person name="Rosling A."/>
        </authorList>
    </citation>
    <scope>NUCLEOTIDE SEQUENCE [LARGE SCALE GENOMIC DNA]</scope>
    <source>
        <strain evidence="2 3">120-4 pot B 10/14</strain>
    </source>
</reference>
<protein>
    <submittedName>
        <fullName evidence="2">26198_t:CDS:1</fullName>
    </submittedName>
</protein>
<accession>A0ABN7WUB7</accession>
<dbReference type="InterPro" id="IPR001245">
    <property type="entry name" value="Ser-Thr/Tyr_kinase_cat_dom"/>
</dbReference>
<dbReference type="EMBL" id="CAJVQB010063405">
    <property type="protein sequence ID" value="CAG8840680.1"/>
    <property type="molecule type" value="Genomic_DNA"/>
</dbReference>
<dbReference type="InterPro" id="IPR050167">
    <property type="entry name" value="Ser_Thr_protein_kinase"/>
</dbReference>
<comment type="caution">
    <text evidence="2">The sequence shown here is derived from an EMBL/GenBank/DDBJ whole genome shotgun (WGS) entry which is preliminary data.</text>
</comment>
<organism evidence="2 3">
    <name type="scientific">Gigaspora margarita</name>
    <dbReference type="NCBI Taxonomy" id="4874"/>
    <lineage>
        <taxon>Eukaryota</taxon>
        <taxon>Fungi</taxon>
        <taxon>Fungi incertae sedis</taxon>
        <taxon>Mucoromycota</taxon>
        <taxon>Glomeromycotina</taxon>
        <taxon>Glomeromycetes</taxon>
        <taxon>Diversisporales</taxon>
        <taxon>Gigasporaceae</taxon>
        <taxon>Gigaspora</taxon>
    </lineage>
</organism>
<dbReference type="Pfam" id="PF07714">
    <property type="entry name" value="PK_Tyr_Ser-Thr"/>
    <property type="match status" value="1"/>
</dbReference>
<name>A0ABN7WUB7_GIGMA</name>
<gene>
    <name evidence="2" type="ORF">GMARGA_LOCUS35022</name>
</gene>
<feature type="domain" description="Protein kinase" evidence="1">
    <location>
        <begin position="10"/>
        <end position="241"/>
    </location>
</feature>
<dbReference type="InterPro" id="IPR000719">
    <property type="entry name" value="Prot_kinase_dom"/>
</dbReference>
<evidence type="ECO:0000313" key="3">
    <source>
        <dbReference type="Proteomes" id="UP000789901"/>
    </source>
</evidence>
<dbReference type="PANTHER" id="PTHR23257">
    <property type="entry name" value="SERINE-THREONINE PROTEIN KINASE"/>
    <property type="match status" value="1"/>
</dbReference>
<dbReference type="InterPro" id="IPR011009">
    <property type="entry name" value="Kinase-like_dom_sf"/>
</dbReference>